<dbReference type="InterPro" id="IPR019557">
    <property type="entry name" value="AminoTfrase-like_pln_mobile"/>
</dbReference>
<sequence>MYILLPRSWFEPTSYLLGATLFANKSDTRVSLSLLQLLEHVEKIGSYAWVAVNFAHMYHQLGIASHAKVTLIGGYMTLLEGWMYDHIPFIEPTLRSDYSSDKP</sequence>
<dbReference type="GO" id="GO:0010073">
    <property type="term" value="P:meristem maintenance"/>
    <property type="evidence" value="ECO:0007669"/>
    <property type="project" value="InterPro"/>
</dbReference>
<dbReference type="Proteomes" id="UP001419268">
    <property type="component" value="Unassembled WGS sequence"/>
</dbReference>
<evidence type="ECO:0000313" key="2">
    <source>
        <dbReference type="EMBL" id="KAK9140323.1"/>
    </source>
</evidence>
<dbReference type="InterPro" id="IPR044824">
    <property type="entry name" value="MAIN-like"/>
</dbReference>
<evidence type="ECO:0000259" key="1">
    <source>
        <dbReference type="Pfam" id="PF10536"/>
    </source>
</evidence>
<keyword evidence="3" id="KW-1185">Reference proteome</keyword>
<proteinExistence type="predicted"/>
<name>A0AAP0JU73_9MAGN</name>
<dbReference type="EMBL" id="JBBNAG010000004">
    <property type="protein sequence ID" value="KAK9140323.1"/>
    <property type="molecule type" value="Genomic_DNA"/>
</dbReference>
<comment type="caution">
    <text evidence="2">The sequence shown here is derived from an EMBL/GenBank/DDBJ whole genome shotgun (WGS) entry which is preliminary data.</text>
</comment>
<dbReference type="Pfam" id="PF10536">
    <property type="entry name" value="PMD"/>
    <property type="match status" value="1"/>
</dbReference>
<dbReference type="AlphaFoldDB" id="A0AAP0JU73"/>
<accession>A0AAP0JU73</accession>
<dbReference type="PANTHER" id="PTHR46033:SF8">
    <property type="entry name" value="PROTEIN MAINTENANCE OF MERISTEMS-LIKE"/>
    <property type="match status" value="1"/>
</dbReference>
<feature type="domain" description="Aminotransferase-like plant mobile" evidence="1">
    <location>
        <begin position="15"/>
        <end position="96"/>
    </location>
</feature>
<protein>
    <recommendedName>
        <fullName evidence="1">Aminotransferase-like plant mobile domain-containing protein</fullName>
    </recommendedName>
</protein>
<gene>
    <name evidence="2" type="ORF">Scep_010004</name>
</gene>
<dbReference type="PANTHER" id="PTHR46033">
    <property type="entry name" value="PROTEIN MAIN-LIKE 2"/>
    <property type="match status" value="1"/>
</dbReference>
<organism evidence="2 3">
    <name type="scientific">Stephania cephalantha</name>
    <dbReference type="NCBI Taxonomy" id="152367"/>
    <lineage>
        <taxon>Eukaryota</taxon>
        <taxon>Viridiplantae</taxon>
        <taxon>Streptophyta</taxon>
        <taxon>Embryophyta</taxon>
        <taxon>Tracheophyta</taxon>
        <taxon>Spermatophyta</taxon>
        <taxon>Magnoliopsida</taxon>
        <taxon>Ranunculales</taxon>
        <taxon>Menispermaceae</taxon>
        <taxon>Menispermoideae</taxon>
        <taxon>Cissampelideae</taxon>
        <taxon>Stephania</taxon>
    </lineage>
</organism>
<reference evidence="2 3" key="1">
    <citation type="submission" date="2024-01" db="EMBL/GenBank/DDBJ databases">
        <title>Genome assemblies of Stephania.</title>
        <authorList>
            <person name="Yang L."/>
        </authorList>
    </citation>
    <scope>NUCLEOTIDE SEQUENCE [LARGE SCALE GENOMIC DNA]</scope>
    <source>
        <strain evidence="2">JXDWG</strain>
        <tissue evidence="2">Leaf</tissue>
    </source>
</reference>
<evidence type="ECO:0000313" key="3">
    <source>
        <dbReference type="Proteomes" id="UP001419268"/>
    </source>
</evidence>